<proteinExistence type="predicted"/>
<evidence type="ECO:0000256" key="2">
    <source>
        <dbReference type="SAM" id="Phobius"/>
    </source>
</evidence>
<sequence length="210" mass="21648">MQQASPQQHYAPPQSHYEGQNPYGGPPRQYPGQAQYPGHAQQPQSPPAGGAASFGEIGKKYTDLAKANTTVNPKLVPYLWATVVVALVVFVSAFLPWVSFTGGSVSGTQGGDGTLTLILALIAGALAAVAIFLTAKQQLLPRAAGIAATVVGVLITVIAIIDIADVGNSQVNGFGLVFDFSVGFGLWLTLVGGLALIGLGIATLVMHKRA</sequence>
<organism evidence="3">
    <name type="scientific">Gordonia sp. MP11Mi</name>
    <dbReference type="NCBI Taxonomy" id="3022769"/>
    <lineage>
        <taxon>Bacteria</taxon>
        <taxon>Bacillati</taxon>
        <taxon>Actinomycetota</taxon>
        <taxon>Actinomycetes</taxon>
        <taxon>Mycobacteriales</taxon>
        <taxon>Gordoniaceae</taxon>
        <taxon>Gordonia</taxon>
    </lineage>
</organism>
<keyword evidence="2" id="KW-0472">Membrane</keyword>
<evidence type="ECO:0000313" key="3">
    <source>
        <dbReference type="EMBL" id="WOC14486.1"/>
    </source>
</evidence>
<feature type="region of interest" description="Disordered" evidence="1">
    <location>
        <begin position="1"/>
        <end position="52"/>
    </location>
</feature>
<feature type="transmembrane region" description="Helical" evidence="2">
    <location>
        <begin position="75"/>
        <end position="95"/>
    </location>
</feature>
<dbReference type="AlphaFoldDB" id="A0AA97GW80"/>
<reference evidence="3" key="1">
    <citation type="submission" date="2023-06" db="EMBL/GenBank/DDBJ databases">
        <title>Gordonia sp. nov. and Pseudochrobactrum sp. nov., two species isolated from the burying beetle Nicrophorus vespilloides.</title>
        <authorList>
            <person name="Poehlein A."/>
            <person name="Guzman J."/>
            <person name="Daniel R."/>
            <person name="Vilcinskas A."/>
        </authorList>
    </citation>
    <scope>NUCLEOTIDE SEQUENCE</scope>
    <source>
        <strain evidence="3">MP11Mi</strain>
    </source>
</reference>
<feature type="transmembrane region" description="Helical" evidence="2">
    <location>
        <begin position="115"/>
        <end position="133"/>
    </location>
</feature>
<accession>A0AA97GW80</accession>
<protein>
    <submittedName>
        <fullName evidence="3">Uncharacterized protein</fullName>
    </submittedName>
</protein>
<gene>
    <name evidence="3" type="ORF">MP11Mi_36080</name>
</gene>
<feature type="transmembrane region" description="Helical" evidence="2">
    <location>
        <begin position="184"/>
        <end position="206"/>
    </location>
</feature>
<keyword evidence="2" id="KW-1133">Transmembrane helix</keyword>
<name>A0AA97GW80_9ACTN</name>
<evidence type="ECO:0000256" key="1">
    <source>
        <dbReference type="SAM" id="MobiDB-lite"/>
    </source>
</evidence>
<dbReference type="EMBL" id="CP128986">
    <property type="protein sequence ID" value="WOC14486.1"/>
    <property type="molecule type" value="Genomic_DNA"/>
</dbReference>
<feature type="transmembrane region" description="Helical" evidence="2">
    <location>
        <begin position="145"/>
        <end position="164"/>
    </location>
</feature>
<keyword evidence="2" id="KW-0812">Transmembrane</keyword>